<evidence type="ECO:0000313" key="1">
    <source>
        <dbReference type="EMBL" id="CAK0781735.1"/>
    </source>
</evidence>
<comment type="caution">
    <text evidence="1">The sequence shown here is derived from an EMBL/GenBank/DDBJ whole genome shotgun (WGS) entry which is preliminary data.</text>
</comment>
<evidence type="ECO:0000313" key="2">
    <source>
        <dbReference type="Proteomes" id="UP001314263"/>
    </source>
</evidence>
<keyword evidence="2" id="KW-1185">Reference proteome</keyword>
<name>A0AAV1I7H4_9CHLO</name>
<dbReference type="AlphaFoldDB" id="A0AAV1I7H4"/>
<protein>
    <submittedName>
        <fullName evidence="1">Uncharacterized protein</fullName>
    </submittedName>
</protein>
<gene>
    <name evidence="1" type="ORF">CVIRNUC_005458</name>
</gene>
<reference evidence="1 2" key="1">
    <citation type="submission" date="2023-10" db="EMBL/GenBank/DDBJ databases">
        <authorList>
            <person name="Maclean D."/>
            <person name="Macfadyen A."/>
        </authorList>
    </citation>
    <scope>NUCLEOTIDE SEQUENCE [LARGE SCALE GENOMIC DNA]</scope>
</reference>
<sequence length="117" mass="13243">MNQAFWGQGLARELREAKPQAAAAAGAAESAQQRARRHWRLVQSLLVEYVAAHRRVVQEKWRKAVKLAVAEGVKKAHKLEQEIWLRDNLVVSVSPSLKIRNQKGQEISLTAWANKAR</sequence>
<dbReference type="Proteomes" id="UP001314263">
    <property type="component" value="Unassembled WGS sequence"/>
</dbReference>
<accession>A0AAV1I7H4</accession>
<dbReference type="EMBL" id="CAUYUE010000006">
    <property type="protein sequence ID" value="CAK0781735.1"/>
    <property type="molecule type" value="Genomic_DNA"/>
</dbReference>
<proteinExistence type="predicted"/>
<organism evidence="1 2">
    <name type="scientific">Coccomyxa viridis</name>
    <dbReference type="NCBI Taxonomy" id="1274662"/>
    <lineage>
        <taxon>Eukaryota</taxon>
        <taxon>Viridiplantae</taxon>
        <taxon>Chlorophyta</taxon>
        <taxon>core chlorophytes</taxon>
        <taxon>Trebouxiophyceae</taxon>
        <taxon>Trebouxiophyceae incertae sedis</taxon>
        <taxon>Coccomyxaceae</taxon>
        <taxon>Coccomyxa</taxon>
    </lineage>
</organism>